<proteinExistence type="predicted"/>
<comment type="caution">
    <text evidence="1">The sequence shown here is derived from an EMBL/GenBank/DDBJ whole genome shotgun (WGS) entry which is preliminary data.</text>
</comment>
<sequence>MTRWTPSCPMKPSARVRYGQGGEAQGIVYGSDELDIGGLDIDNLDAMGSRGAGGRVRQAYAYDEFGDRYKLDAIKDALSGDDIGMGSTVSADQAADLADITSMLDAGLAEQEGASEQELHELDLAKEHYDHLFQDDYSSHSSLREEQLSRFWQDEDFKQ</sequence>
<name>A0A699YQC3_HAELA</name>
<feature type="non-terminal residue" evidence="1">
    <location>
        <position position="1"/>
    </location>
</feature>
<feature type="non-terminal residue" evidence="1">
    <location>
        <position position="159"/>
    </location>
</feature>
<reference evidence="1 2" key="1">
    <citation type="submission" date="2020-02" db="EMBL/GenBank/DDBJ databases">
        <title>Draft genome sequence of Haematococcus lacustris strain NIES-144.</title>
        <authorList>
            <person name="Morimoto D."/>
            <person name="Nakagawa S."/>
            <person name="Yoshida T."/>
            <person name="Sawayama S."/>
        </authorList>
    </citation>
    <scope>NUCLEOTIDE SEQUENCE [LARGE SCALE GENOMIC DNA]</scope>
    <source>
        <strain evidence="1 2">NIES-144</strain>
    </source>
</reference>
<accession>A0A699YQC3</accession>
<organism evidence="1 2">
    <name type="scientific">Haematococcus lacustris</name>
    <name type="common">Green alga</name>
    <name type="synonym">Haematococcus pluvialis</name>
    <dbReference type="NCBI Taxonomy" id="44745"/>
    <lineage>
        <taxon>Eukaryota</taxon>
        <taxon>Viridiplantae</taxon>
        <taxon>Chlorophyta</taxon>
        <taxon>core chlorophytes</taxon>
        <taxon>Chlorophyceae</taxon>
        <taxon>CS clade</taxon>
        <taxon>Chlamydomonadales</taxon>
        <taxon>Haematococcaceae</taxon>
        <taxon>Haematococcus</taxon>
    </lineage>
</organism>
<dbReference type="AlphaFoldDB" id="A0A699YQC3"/>
<keyword evidence="2" id="KW-1185">Reference proteome</keyword>
<dbReference type="Proteomes" id="UP000485058">
    <property type="component" value="Unassembled WGS sequence"/>
</dbReference>
<evidence type="ECO:0000313" key="1">
    <source>
        <dbReference type="EMBL" id="GFH08349.1"/>
    </source>
</evidence>
<evidence type="ECO:0000313" key="2">
    <source>
        <dbReference type="Proteomes" id="UP000485058"/>
    </source>
</evidence>
<gene>
    <name evidence="1" type="ORF">HaLaN_03294</name>
</gene>
<protein>
    <submittedName>
        <fullName evidence="1">Uncharacterized protein</fullName>
    </submittedName>
</protein>
<dbReference type="EMBL" id="BLLF01000155">
    <property type="protein sequence ID" value="GFH08349.1"/>
    <property type="molecule type" value="Genomic_DNA"/>
</dbReference>